<proteinExistence type="inferred from homology"/>
<evidence type="ECO:0000256" key="1">
    <source>
        <dbReference type="ARBA" id="ARBA00008814"/>
    </source>
</evidence>
<dbReference type="Gene3D" id="3.40.50.1980">
    <property type="entry name" value="Nitrogenase molybdenum iron protein domain"/>
    <property type="match status" value="2"/>
</dbReference>
<dbReference type="PANTHER" id="PTHR30535">
    <property type="entry name" value="VITAMIN B12-BINDING PROTEIN"/>
    <property type="match status" value="1"/>
</dbReference>
<evidence type="ECO:0000313" key="4">
    <source>
        <dbReference type="EMBL" id="MCG4611975.1"/>
    </source>
</evidence>
<dbReference type="InterPro" id="IPR002477">
    <property type="entry name" value="Peptidoglycan-bd-like"/>
</dbReference>
<dbReference type="InterPro" id="IPR050902">
    <property type="entry name" value="ABC_Transporter_SBP"/>
</dbReference>
<dbReference type="Pfam" id="PF01471">
    <property type="entry name" value="PG_binding_1"/>
    <property type="match status" value="1"/>
</dbReference>
<evidence type="ECO:0000259" key="3">
    <source>
        <dbReference type="PROSITE" id="PS50983"/>
    </source>
</evidence>
<dbReference type="SUPFAM" id="SSF53807">
    <property type="entry name" value="Helical backbone' metal receptor"/>
    <property type="match status" value="1"/>
</dbReference>
<comment type="similarity">
    <text evidence="1">Belongs to the bacterial solute-binding protein 8 family.</text>
</comment>
<dbReference type="InterPro" id="IPR002491">
    <property type="entry name" value="ABC_transptr_periplasmic_BD"/>
</dbReference>
<name>A0ABS9MME4_9FIRM</name>
<evidence type="ECO:0000256" key="2">
    <source>
        <dbReference type="SAM" id="MobiDB-lite"/>
    </source>
</evidence>
<feature type="compositionally biased region" description="Polar residues" evidence="2">
    <location>
        <begin position="297"/>
        <end position="316"/>
    </location>
</feature>
<dbReference type="PANTHER" id="PTHR30535:SF34">
    <property type="entry name" value="MOLYBDATE-BINDING PROTEIN MOLA"/>
    <property type="match status" value="1"/>
</dbReference>
<feature type="domain" description="Fe/B12 periplasmic-binding" evidence="3">
    <location>
        <begin position="51"/>
        <end position="299"/>
    </location>
</feature>
<protein>
    <submittedName>
        <fullName evidence="4">Peptidoglycan-binding protein</fullName>
    </submittedName>
</protein>
<accession>A0ABS9MME4</accession>
<comment type="caution">
    <text evidence="4">The sequence shown here is derived from an EMBL/GenBank/DDBJ whole genome shotgun (WGS) entry which is preliminary data.</text>
</comment>
<gene>
    <name evidence="4" type="ORF">L0P57_13695</name>
</gene>
<dbReference type="Pfam" id="PF01497">
    <property type="entry name" value="Peripla_BP_2"/>
    <property type="match status" value="1"/>
</dbReference>
<dbReference type="Proteomes" id="UP001298681">
    <property type="component" value="Unassembled WGS sequence"/>
</dbReference>
<keyword evidence="5" id="KW-1185">Reference proteome</keyword>
<dbReference type="EMBL" id="JAKNHQ010000037">
    <property type="protein sequence ID" value="MCG4611975.1"/>
    <property type="molecule type" value="Genomic_DNA"/>
</dbReference>
<dbReference type="InterPro" id="IPR036366">
    <property type="entry name" value="PGBDSf"/>
</dbReference>
<feature type="region of interest" description="Disordered" evidence="2">
    <location>
        <begin position="297"/>
        <end position="341"/>
    </location>
</feature>
<organism evidence="4 5">
    <name type="scientific">Anaeromassilibacillus senegalensis</name>
    <dbReference type="NCBI Taxonomy" id="1673717"/>
    <lineage>
        <taxon>Bacteria</taxon>
        <taxon>Bacillati</taxon>
        <taxon>Bacillota</taxon>
        <taxon>Clostridia</taxon>
        <taxon>Eubacteriales</taxon>
        <taxon>Acutalibacteraceae</taxon>
        <taxon>Anaeromassilibacillus</taxon>
    </lineage>
</organism>
<dbReference type="RefSeq" id="WP_237967224.1">
    <property type="nucleotide sequence ID" value="NZ_JAKNHQ010000037.1"/>
</dbReference>
<dbReference type="InterPro" id="IPR036365">
    <property type="entry name" value="PGBD-like_sf"/>
</dbReference>
<dbReference type="SUPFAM" id="SSF47090">
    <property type="entry name" value="PGBD-like"/>
    <property type="match status" value="1"/>
</dbReference>
<dbReference type="PROSITE" id="PS50983">
    <property type="entry name" value="FE_B12_PBP"/>
    <property type="match status" value="1"/>
</dbReference>
<reference evidence="4 5" key="1">
    <citation type="submission" date="2022-01" db="EMBL/GenBank/DDBJ databases">
        <title>Collection of gut derived symbiotic bacterial strains cultured from healthy donors.</title>
        <authorList>
            <person name="Lin H."/>
            <person name="Kohout C."/>
            <person name="Waligurski E."/>
            <person name="Pamer E.G."/>
        </authorList>
    </citation>
    <scope>NUCLEOTIDE SEQUENCE [LARGE SCALE GENOMIC DNA]</scope>
    <source>
        <strain evidence="4 5">DFI.7.58</strain>
    </source>
</reference>
<dbReference type="Gene3D" id="1.10.101.10">
    <property type="entry name" value="PGBD-like superfamily/PGBD"/>
    <property type="match status" value="1"/>
</dbReference>
<sequence>MKRPLAALLGILLVLSICVGCGPKGDISSGVAEQDFPVTVNEVTIQDEPKGVVVLSPNLAEVIMALGYEMQLCGKGAACTQEDLSVLPDMTLDDPQSILGVGADLVLTEDAPSEEQKKGLNDAGIDVVTIAPATSREDFTRLYREVGSCMMGGVKGYERGEKIAEGIFSTIDDISRQIPQTDTPVSVCYLYDVEGGVVTGDTLEGKLIECAGLINAASDGAGNHMDVETLLMVQPQYIFCPTGLKDTLAQTDQYKDLTAVQEGRVYEMDPSLMEWQGNGVISAVSFMAGTVYPSLAEGTTSLEPEGGESQTPTGGNSDMEVGDVTSDPEQPEGDSLKLGDEGDAVKNLQLRLAELGYLFVQPTGLYGEGTQQSIMDFQYVNNLRITGVADEETVNRLFAADAQPRPEGSLIYSADE</sequence>
<evidence type="ECO:0000313" key="5">
    <source>
        <dbReference type="Proteomes" id="UP001298681"/>
    </source>
</evidence>